<dbReference type="Proteomes" id="UP000735302">
    <property type="component" value="Unassembled WGS sequence"/>
</dbReference>
<keyword evidence="3" id="KW-1185">Reference proteome</keyword>
<comment type="caution">
    <text evidence="2">The sequence shown here is derived from an EMBL/GenBank/DDBJ whole genome shotgun (WGS) entry which is preliminary data.</text>
</comment>
<dbReference type="EMBL" id="BLXT01005610">
    <property type="protein sequence ID" value="GFO24285.1"/>
    <property type="molecule type" value="Genomic_DNA"/>
</dbReference>
<proteinExistence type="predicted"/>
<keyword evidence="1" id="KW-0472">Membrane</keyword>
<gene>
    <name evidence="2" type="ORF">PoB_005079000</name>
</gene>
<evidence type="ECO:0000313" key="2">
    <source>
        <dbReference type="EMBL" id="GFO24285.1"/>
    </source>
</evidence>
<evidence type="ECO:0000313" key="3">
    <source>
        <dbReference type="Proteomes" id="UP000735302"/>
    </source>
</evidence>
<feature type="transmembrane region" description="Helical" evidence="1">
    <location>
        <begin position="48"/>
        <end position="68"/>
    </location>
</feature>
<organism evidence="2 3">
    <name type="scientific">Plakobranchus ocellatus</name>
    <dbReference type="NCBI Taxonomy" id="259542"/>
    <lineage>
        <taxon>Eukaryota</taxon>
        <taxon>Metazoa</taxon>
        <taxon>Spiralia</taxon>
        <taxon>Lophotrochozoa</taxon>
        <taxon>Mollusca</taxon>
        <taxon>Gastropoda</taxon>
        <taxon>Heterobranchia</taxon>
        <taxon>Euthyneura</taxon>
        <taxon>Panpulmonata</taxon>
        <taxon>Sacoglossa</taxon>
        <taxon>Placobranchoidea</taxon>
        <taxon>Plakobranchidae</taxon>
        <taxon>Plakobranchus</taxon>
    </lineage>
</organism>
<dbReference type="AlphaFoldDB" id="A0AAV4BYQ7"/>
<name>A0AAV4BYQ7_9GAST</name>
<protein>
    <submittedName>
        <fullName evidence="2">Uncharacterized protein</fullName>
    </submittedName>
</protein>
<keyword evidence="1" id="KW-1133">Transmembrane helix</keyword>
<reference evidence="2 3" key="1">
    <citation type="journal article" date="2021" name="Elife">
        <title>Chloroplast acquisition without the gene transfer in kleptoplastic sea slugs, Plakobranchus ocellatus.</title>
        <authorList>
            <person name="Maeda T."/>
            <person name="Takahashi S."/>
            <person name="Yoshida T."/>
            <person name="Shimamura S."/>
            <person name="Takaki Y."/>
            <person name="Nagai Y."/>
            <person name="Toyoda A."/>
            <person name="Suzuki Y."/>
            <person name="Arimoto A."/>
            <person name="Ishii H."/>
            <person name="Satoh N."/>
            <person name="Nishiyama T."/>
            <person name="Hasebe M."/>
            <person name="Maruyama T."/>
            <person name="Minagawa J."/>
            <person name="Obokata J."/>
            <person name="Shigenobu S."/>
        </authorList>
    </citation>
    <scope>NUCLEOTIDE SEQUENCE [LARGE SCALE GENOMIC DNA]</scope>
</reference>
<accession>A0AAV4BYQ7</accession>
<sequence length="187" mass="20411">MSEVTEQRVHCRNSPLDAISLLAVSLCLIPSKYLQVFRVRVFKGGLSLCSWCLVHILAVLHLGILGYIKALILSAVHDLTPKYNVPIERVLPPIPAWVPEAAPAPSETSLCIGTVDRTDETCPLALRPLFLEVIAKYGRRYALAYSVGSSTGGTGKRGRGIYILWPDGTIFRACGPVIEKLETLIAD</sequence>
<keyword evidence="1" id="KW-0812">Transmembrane</keyword>
<evidence type="ECO:0000256" key="1">
    <source>
        <dbReference type="SAM" id="Phobius"/>
    </source>
</evidence>